<accession>A0AAD3CXB4</accession>
<keyword evidence="3" id="KW-1185">Reference proteome</keyword>
<organism evidence="2 3">
    <name type="scientific">Chaetoceros tenuissimus</name>
    <dbReference type="NCBI Taxonomy" id="426638"/>
    <lineage>
        <taxon>Eukaryota</taxon>
        <taxon>Sar</taxon>
        <taxon>Stramenopiles</taxon>
        <taxon>Ochrophyta</taxon>
        <taxon>Bacillariophyta</taxon>
        <taxon>Coscinodiscophyceae</taxon>
        <taxon>Chaetocerotophycidae</taxon>
        <taxon>Chaetocerotales</taxon>
        <taxon>Chaetocerotaceae</taxon>
        <taxon>Chaetoceros</taxon>
    </lineage>
</organism>
<dbReference type="Proteomes" id="UP001054902">
    <property type="component" value="Unassembled WGS sequence"/>
</dbReference>
<feature type="domain" description="SET" evidence="1">
    <location>
        <begin position="32"/>
        <end position="241"/>
    </location>
</feature>
<dbReference type="PANTHER" id="PTHR47643:SF2">
    <property type="entry name" value="TPR DOMAIN PROTEIN (AFU_ORTHOLOGUE AFUA_5G12710)"/>
    <property type="match status" value="1"/>
</dbReference>
<gene>
    <name evidence="2" type="ORF">CTEN210_09186</name>
</gene>
<evidence type="ECO:0000313" key="3">
    <source>
        <dbReference type="Proteomes" id="UP001054902"/>
    </source>
</evidence>
<dbReference type="SUPFAM" id="SSF82199">
    <property type="entry name" value="SET domain"/>
    <property type="match status" value="1"/>
</dbReference>
<dbReference type="Pfam" id="PF00856">
    <property type="entry name" value="SET"/>
    <property type="match status" value="1"/>
</dbReference>
<comment type="caution">
    <text evidence="2">The sequence shown here is derived from an EMBL/GenBank/DDBJ whole genome shotgun (WGS) entry which is preliminary data.</text>
</comment>
<proteinExistence type="predicted"/>
<reference evidence="2 3" key="1">
    <citation type="journal article" date="2021" name="Sci. Rep.">
        <title>The genome of the diatom Chaetoceros tenuissimus carries an ancient integrated fragment of an extant virus.</title>
        <authorList>
            <person name="Hongo Y."/>
            <person name="Kimura K."/>
            <person name="Takaki Y."/>
            <person name="Yoshida Y."/>
            <person name="Baba S."/>
            <person name="Kobayashi G."/>
            <person name="Nagasaki K."/>
            <person name="Hano T."/>
            <person name="Tomaru Y."/>
        </authorList>
    </citation>
    <scope>NUCLEOTIDE SEQUENCE [LARGE SCALE GENOMIC DNA]</scope>
    <source>
        <strain evidence="2 3">NIES-3715</strain>
    </source>
</reference>
<dbReference type="PANTHER" id="PTHR47643">
    <property type="entry name" value="TPR DOMAIN PROTEIN (AFU_ORTHOLOGUE AFUA_5G12710)"/>
    <property type="match status" value="1"/>
</dbReference>
<dbReference type="AlphaFoldDB" id="A0AAD3CXB4"/>
<protein>
    <recommendedName>
        <fullName evidence="1">SET domain-containing protein</fullName>
    </recommendedName>
</protein>
<dbReference type="SMART" id="SM00317">
    <property type="entry name" value="SET"/>
    <property type="match status" value="1"/>
</dbReference>
<dbReference type="InterPro" id="IPR046341">
    <property type="entry name" value="SET_dom_sf"/>
</dbReference>
<name>A0AAD3CXB4_9STRA</name>
<sequence>MEIHDPSDLSPLYFAENNSSKDGNVSVNYVSPSISIGIEDVAHGRGLIATKDIEEGELLFVTSPTISVDHNTAKQILTEQNVPVSKLEEAIIDLLIENMYKCLQEDVNAILNSFLALMGSKSDVEKEIYSMETLLGQNDDCLFSRNEVEGISKSHLKNIILKNAFGPDFLNYEKIAKHWDEREEESDQCQFVPNLLGIFPLAAMLNHSCSGNAVRTFSNGIMIVHASKTITANEEILWSYIPSTKEFMGRRRTLKKLHKFVCMCNKCSIESKQLKRDILPLTLRNSIDESSAWNTRLLDVENCDEDTKRMLCTTFLSMEETVFASASLSTDVKHMLRTDFTNFHFNFFNCMLSSLGQCSHPVQIRNVQDMILKVATHLHFSFVFSNNASTEHLSLLHLCYDLANSIHRNNEDKSNSITKVRFWTEQMKRTHQIRYGKMGDDVEKIRRLLVHTKSVLRQRDGMAAFNFL</sequence>
<dbReference type="CDD" id="cd20071">
    <property type="entry name" value="SET_SMYD"/>
    <property type="match status" value="1"/>
</dbReference>
<dbReference type="PROSITE" id="PS50280">
    <property type="entry name" value="SET"/>
    <property type="match status" value="1"/>
</dbReference>
<evidence type="ECO:0000259" key="1">
    <source>
        <dbReference type="PROSITE" id="PS50280"/>
    </source>
</evidence>
<dbReference type="Gene3D" id="2.170.270.10">
    <property type="entry name" value="SET domain"/>
    <property type="match status" value="1"/>
</dbReference>
<dbReference type="InterPro" id="IPR053209">
    <property type="entry name" value="Gramillin-biosynth_MTr"/>
</dbReference>
<evidence type="ECO:0000313" key="2">
    <source>
        <dbReference type="EMBL" id="GFH52710.1"/>
    </source>
</evidence>
<dbReference type="EMBL" id="BLLK01000046">
    <property type="protein sequence ID" value="GFH52710.1"/>
    <property type="molecule type" value="Genomic_DNA"/>
</dbReference>
<dbReference type="InterPro" id="IPR001214">
    <property type="entry name" value="SET_dom"/>
</dbReference>